<feature type="region of interest" description="Disordered" evidence="1">
    <location>
        <begin position="86"/>
        <end position="148"/>
    </location>
</feature>
<organism evidence="2 3">
    <name type="scientific">Portunus trituberculatus</name>
    <name type="common">Swimming crab</name>
    <name type="synonym">Neptunus trituberculatus</name>
    <dbReference type="NCBI Taxonomy" id="210409"/>
    <lineage>
        <taxon>Eukaryota</taxon>
        <taxon>Metazoa</taxon>
        <taxon>Ecdysozoa</taxon>
        <taxon>Arthropoda</taxon>
        <taxon>Crustacea</taxon>
        <taxon>Multicrustacea</taxon>
        <taxon>Malacostraca</taxon>
        <taxon>Eumalacostraca</taxon>
        <taxon>Eucarida</taxon>
        <taxon>Decapoda</taxon>
        <taxon>Pleocyemata</taxon>
        <taxon>Brachyura</taxon>
        <taxon>Eubrachyura</taxon>
        <taxon>Portunoidea</taxon>
        <taxon>Portunidae</taxon>
        <taxon>Portuninae</taxon>
        <taxon>Portunus</taxon>
    </lineage>
</organism>
<evidence type="ECO:0000313" key="3">
    <source>
        <dbReference type="Proteomes" id="UP000324222"/>
    </source>
</evidence>
<gene>
    <name evidence="2" type="ORF">E2C01_009796</name>
</gene>
<sequence>MCLQGFGTLIRPDTLQLLKVVSPPSAPAACPCLSQPLDCLITSPSTPEPSSPCSLFHQCPTNLPFTRPVSPPSFFPLPLSSRPRLLPPGHPKLVSAVKHNTSGDSHRQPPPRQTCNMTHRPPPSPLRPRHYPLPPPTHCSHPTPPRHLTAAADDVNITRGQATPPTALISSRHLPVTRPSLMSEGRRKYLLSHHHDRASNHNLEKRKVAYLSRSFSKLQRNATLDFLCVCTHDRRRRVGGGGGQGISTTTTTTTNQHIHHH</sequence>
<feature type="region of interest" description="Disordered" evidence="1">
    <location>
        <begin position="237"/>
        <end position="261"/>
    </location>
</feature>
<keyword evidence="3" id="KW-1185">Reference proteome</keyword>
<dbReference type="EMBL" id="VSRR010000551">
    <property type="protein sequence ID" value="MPC16955.1"/>
    <property type="molecule type" value="Genomic_DNA"/>
</dbReference>
<evidence type="ECO:0000256" key="1">
    <source>
        <dbReference type="SAM" id="MobiDB-lite"/>
    </source>
</evidence>
<dbReference type="Proteomes" id="UP000324222">
    <property type="component" value="Unassembled WGS sequence"/>
</dbReference>
<feature type="compositionally biased region" description="Pro residues" evidence="1">
    <location>
        <begin position="120"/>
        <end position="145"/>
    </location>
</feature>
<dbReference type="AlphaFoldDB" id="A0A5B7D6R0"/>
<comment type="caution">
    <text evidence="2">The sequence shown here is derived from an EMBL/GenBank/DDBJ whole genome shotgun (WGS) entry which is preliminary data.</text>
</comment>
<proteinExistence type="predicted"/>
<evidence type="ECO:0000313" key="2">
    <source>
        <dbReference type="EMBL" id="MPC16955.1"/>
    </source>
</evidence>
<accession>A0A5B7D6R0</accession>
<reference evidence="2 3" key="1">
    <citation type="submission" date="2019-05" db="EMBL/GenBank/DDBJ databases">
        <title>Another draft genome of Portunus trituberculatus and its Hox gene families provides insights of decapod evolution.</title>
        <authorList>
            <person name="Jeong J.-H."/>
            <person name="Song I."/>
            <person name="Kim S."/>
            <person name="Choi T."/>
            <person name="Kim D."/>
            <person name="Ryu S."/>
            <person name="Kim W."/>
        </authorList>
    </citation>
    <scope>NUCLEOTIDE SEQUENCE [LARGE SCALE GENOMIC DNA]</scope>
    <source>
        <tissue evidence="2">Muscle</tissue>
    </source>
</reference>
<protein>
    <submittedName>
        <fullName evidence="2">Uncharacterized protein</fullName>
    </submittedName>
</protein>
<name>A0A5B7D6R0_PORTR</name>